<keyword evidence="3" id="KW-0444">Lipid biosynthesis</keyword>
<dbReference type="EMBL" id="KV875094">
    <property type="protein sequence ID" value="OIW33290.1"/>
    <property type="molecule type" value="Genomic_DNA"/>
</dbReference>
<evidence type="ECO:0000256" key="15">
    <source>
        <dbReference type="SAM" id="Phobius"/>
    </source>
</evidence>
<dbReference type="OrthoDB" id="58557at2759"/>
<evidence type="ECO:0000256" key="2">
    <source>
        <dbReference type="ARBA" id="ARBA00008337"/>
    </source>
</evidence>
<keyword evidence="11" id="KW-0753">Steroid metabolism</keyword>
<keyword evidence="14" id="KW-0175">Coiled coil</keyword>
<feature type="transmembrane region" description="Helical" evidence="15">
    <location>
        <begin position="147"/>
        <end position="165"/>
    </location>
</feature>
<evidence type="ECO:0000256" key="10">
    <source>
        <dbReference type="ARBA" id="ARBA00023166"/>
    </source>
</evidence>
<evidence type="ECO:0000256" key="13">
    <source>
        <dbReference type="PROSITE-ProRule" id="PRU01087"/>
    </source>
</evidence>
<dbReference type="PANTHER" id="PTHR14207">
    <property type="entry name" value="STEROL ISOMERASE"/>
    <property type="match status" value="1"/>
</dbReference>
<dbReference type="PROSITE" id="PS51751">
    <property type="entry name" value="EXPERA"/>
    <property type="match status" value="1"/>
</dbReference>
<sequence length="279" mass="32102">MSPTADTSHPYFPKDALIPNYMPNTASLEVILRGFAGLIVVFIASGLYVAKRINPALQIDELAAVAWFLLCFFLHAFFEGYFVLYHNSLAASQSLFAQLWKEYALSDSRYMTSDPFMLCIESLTVLLWAPLCFAIVICIIDRNRMRYPLQIIMCVGHLFGVALYYGTCFFEYRYRGISHSRPEFLYYWVYYLGLNAAWVVLPAMYLFNGVWSVNSAMQQLDSLDSVTQLLTATKKEVQLCYERVEEAKKRIKQLKQRSTDLRKELKGLESEQKSPDTIS</sequence>
<keyword evidence="4 13" id="KW-0812">Transmembrane</keyword>
<dbReference type="GO" id="GO:0016126">
    <property type="term" value="P:sterol biosynthetic process"/>
    <property type="evidence" value="ECO:0007669"/>
    <property type="project" value="UniProtKB-KW"/>
</dbReference>
<dbReference type="GO" id="GO:0047750">
    <property type="term" value="F:cholestenol delta-isomerase activity"/>
    <property type="evidence" value="ECO:0007669"/>
    <property type="project" value="InterPro"/>
</dbReference>
<evidence type="ECO:0000256" key="7">
    <source>
        <dbReference type="ARBA" id="ARBA00023011"/>
    </source>
</evidence>
<feature type="transmembrane region" description="Helical" evidence="15">
    <location>
        <begin position="185"/>
        <end position="207"/>
    </location>
</feature>
<dbReference type="InParanoid" id="A0A1J7JZL1"/>
<feature type="transmembrane region" description="Helical" evidence="15">
    <location>
        <begin position="115"/>
        <end position="140"/>
    </location>
</feature>
<keyword evidence="5" id="KW-0752">Steroid biosynthesis</keyword>
<keyword evidence="6 13" id="KW-1133">Transmembrane helix</keyword>
<proteinExistence type="inferred from homology"/>
<dbReference type="GO" id="GO:0016020">
    <property type="term" value="C:membrane"/>
    <property type="evidence" value="ECO:0007669"/>
    <property type="project" value="UniProtKB-SubCell"/>
</dbReference>
<dbReference type="STRING" id="1408157.A0A1J7JZL1"/>
<accession>A0A1J7JZL1</accession>
<dbReference type="Pfam" id="PF05241">
    <property type="entry name" value="EBP"/>
    <property type="match status" value="1"/>
</dbReference>
<feature type="transmembrane region" description="Helical" evidence="15">
    <location>
        <begin position="30"/>
        <end position="50"/>
    </location>
</feature>
<feature type="domain" description="EXPERA" evidence="16">
    <location>
        <begin position="60"/>
        <end position="206"/>
    </location>
</feature>
<evidence type="ECO:0000256" key="11">
    <source>
        <dbReference type="ARBA" id="ARBA00023221"/>
    </source>
</evidence>
<gene>
    <name evidence="17" type="ORF">CONLIGDRAFT_628168</name>
</gene>
<dbReference type="InterPro" id="IPR033118">
    <property type="entry name" value="EXPERA"/>
</dbReference>
<comment type="subcellular location">
    <subcellularLocation>
        <location evidence="1">Membrane</location>
        <topology evidence="1">Multi-pass membrane protein</topology>
    </subcellularLocation>
</comment>
<dbReference type="Proteomes" id="UP000182658">
    <property type="component" value="Unassembled WGS sequence"/>
</dbReference>
<dbReference type="GO" id="GO:0005783">
    <property type="term" value="C:endoplasmic reticulum"/>
    <property type="evidence" value="ECO:0007669"/>
    <property type="project" value="TreeGrafter"/>
</dbReference>
<organism evidence="17 18">
    <name type="scientific">Coniochaeta ligniaria NRRL 30616</name>
    <dbReference type="NCBI Taxonomy" id="1408157"/>
    <lineage>
        <taxon>Eukaryota</taxon>
        <taxon>Fungi</taxon>
        <taxon>Dikarya</taxon>
        <taxon>Ascomycota</taxon>
        <taxon>Pezizomycotina</taxon>
        <taxon>Sordariomycetes</taxon>
        <taxon>Sordariomycetidae</taxon>
        <taxon>Coniochaetales</taxon>
        <taxon>Coniochaetaceae</taxon>
        <taxon>Coniochaeta</taxon>
    </lineage>
</organism>
<name>A0A1J7JZL1_9PEZI</name>
<evidence type="ECO:0000256" key="4">
    <source>
        <dbReference type="ARBA" id="ARBA00022692"/>
    </source>
</evidence>
<evidence type="ECO:0000313" key="18">
    <source>
        <dbReference type="Proteomes" id="UP000182658"/>
    </source>
</evidence>
<feature type="coiled-coil region" evidence="14">
    <location>
        <begin position="237"/>
        <end position="271"/>
    </location>
</feature>
<dbReference type="InterPro" id="IPR007905">
    <property type="entry name" value="EBP"/>
</dbReference>
<evidence type="ECO:0000256" key="14">
    <source>
        <dbReference type="SAM" id="Coils"/>
    </source>
</evidence>
<dbReference type="GO" id="GO:0004769">
    <property type="term" value="F:steroid Delta-isomerase activity"/>
    <property type="evidence" value="ECO:0007669"/>
    <property type="project" value="TreeGrafter"/>
</dbReference>
<evidence type="ECO:0000259" key="16">
    <source>
        <dbReference type="PROSITE" id="PS51751"/>
    </source>
</evidence>
<feature type="transmembrane region" description="Helical" evidence="15">
    <location>
        <begin position="62"/>
        <end position="84"/>
    </location>
</feature>
<keyword evidence="18" id="KW-1185">Reference proteome</keyword>
<evidence type="ECO:0000256" key="3">
    <source>
        <dbReference type="ARBA" id="ARBA00022516"/>
    </source>
</evidence>
<keyword evidence="12" id="KW-0413">Isomerase</keyword>
<evidence type="ECO:0000256" key="5">
    <source>
        <dbReference type="ARBA" id="ARBA00022955"/>
    </source>
</evidence>
<keyword evidence="8" id="KW-0443">Lipid metabolism</keyword>
<evidence type="ECO:0000256" key="9">
    <source>
        <dbReference type="ARBA" id="ARBA00023136"/>
    </source>
</evidence>
<keyword evidence="9 13" id="KW-0472">Membrane</keyword>
<evidence type="ECO:0000256" key="6">
    <source>
        <dbReference type="ARBA" id="ARBA00022989"/>
    </source>
</evidence>
<keyword evidence="7" id="KW-0756">Sterol biosynthesis</keyword>
<evidence type="ECO:0000313" key="17">
    <source>
        <dbReference type="EMBL" id="OIW33290.1"/>
    </source>
</evidence>
<protein>
    <submittedName>
        <fullName evidence="17">EBP-domain-containing protein</fullName>
    </submittedName>
</protein>
<dbReference type="PANTHER" id="PTHR14207:SF0">
    <property type="entry name" value="3-BETA-HYDROXYSTEROID-DELTA(8),DELTA(7)-ISOMERASE"/>
    <property type="match status" value="1"/>
</dbReference>
<evidence type="ECO:0000256" key="8">
    <source>
        <dbReference type="ARBA" id="ARBA00023098"/>
    </source>
</evidence>
<dbReference type="GO" id="GO:0000247">
    <property type="term" value="F:C-8 sterol isomerase activity"/>
    <property type="evidence" value="ECO:0007669"/>
    <property type="project" value="TreeGrafter"/>
</dbReference>
<keyword evidence="10" id="KW-1207">Sterol metabolism</keyword>
<evidence type="ECO:0000256" key="12">
    <source>
        <dbReference type="ARBA" id="ARBA00023235"/>
    </source>
</evidence>
<evidence type="ECO:0000256" key="1">
    <source>
        <dbReference type="ARBA" id="ARBA00004141"/>
    </source>
</evidence>
<dbReference type="AlphaFoldDB" id="A0A1J7JZL1"/>
<comment type="similarity">
    <text evidence="2">Belongs to the EBP family.</text>
</comment>
<reference evidence="17 18" key="1">
    <citation type="submission" date="2016-10" db="EMBL/GenBank/DDBJ databases">
        <title>Draft genome sequence of Coniochaeta ligniaria NRRL30616, a lignocellulolytic fungus for bioabatement of inhibitors in plant biomass hydrolysates.</title>
        <authorList>
            <consortium name="DOE Joint Genome Institute"/>
            <person name="Jimenez D.J."/>
            <person name="Hector R.E."/>
            <person name="Riley R."/>
            <person name="Sun H."/>
            <person name="Grigoriev I.V."/>
            <person name="Van Elsas J.D."/>
            <person name="Nichols N.N."/>
        </authorList>
    </citation>
    <scope>NUCLEOTIDE SEQUENCE [LARGE SCALE GENOMIC DNA]</scope>
    <source>
        <strain evidence="17 18">NRRL 30616</strain>
    </source>
</reference>